<evidence type="ECO:0000313" key="2">
    <source>
        <dbReference type="Proteomes" id="UP000295285"/>
    </source>
</evidence>
<proteinExistence type="predicted"/>
<evidence type="ECO:0000313" key="1">
    <source>
        <dbReference type="EMBL" id="TCW46282.1"/>
    </source>
</evidence>
<dbReference type="EMBL" id="SMDG01000028">
    <property type="protein sequence ID" value="TCW46282.1"/>
    <property type="molecule type" value="Genomic_DNA"/>
</dbReference>
<gene>
    <name evidence="1" type="ORF">EC910_1286</name>
</gene>
<dbReference type="AlphaFoldDB" id="A0A4V2WC25"/>
<dbReference type="Proteomes" id="UP000295285">
    <property type="component" value="Unassembled WGS sequence"/>
</dbReference>
<comment type="caution">
    <text evidence="1">The sequence shown here is derived from an EMBL/GenBank/DDBJ whole genome shotgun (WGS) entry which is preliminary data.</text>
</comment>
<sequence length="41" mass="4834">MPTKEFQDTVHHFSFFLLDKGRKPSIILDNFRVGKPVHNHV</sequence>
<name>A0A4V2WC25_BACTU</name>
<organism evidence="1 2">
    <name type="scientific">Bacillus thuringiensis</name>
    <dbReference type="NCBI Taxonomy" id="1428"/>
    <lineage>
        <taxon>Bacteria</taxon>
        <taxon>Bacillati</taxon>
        <taxon>Bacillota</taxon>
        <taxon>Bacilli</taxon>
        <taxon>Bacillales</taxon>
        <taxon>Bacillaceae</taxon>
        <taxon>Bacillus</taxon>
        <taxon>Bacillus cereus group</taxon>
    </lineage>
</organism>
<protein>
    <submittedName>
        <fullName evidence="1">Uncharacterized protein</fullName>
    </submittedName>
</protein>
<accession>A0A4V2WC25</accession>
<reference evidence="1 2" key="1">
    <citation type="submission" date="2019-03" db="EMBL/GenBank/DDBJ databases">
        <title>Above-ground endophytic microbial communities from plants in different locations in the United States.</title>
        <authorList>
            <person name="Frank C."/>
        </authorList>
    </citation>
    <scope>NUCLEOTIDE SEQUENCE [LARGE SCALE GENOMIC DNA]</scope>
    <source>
        <strain evidence="1 2">LP_2_YM</strain>
    </source>
</reference>